<dbReference type="OrthoDB" id="310895at2759"/>
<reference evidence="5 6" key="1">
    <citation type="journal article" date="2020" name="Cell">
        <title>Large-Scale Comparative Analyses of Tick Genomes Elucidate Their Genetic Diversity and Vector Capacities.</title>
        <authorList>
            <consortium name="Tick Genome and Microbiome Consortium (TIGMIC)"/>
            <person name="Jia N."/>
            <person name="Wang J."/>
            <person name="Shi W."/>
            <person name="Du L."/>
            <person name="Sun Y."/>
            <person name="Zhan W."/>
            <person name="Jiang J.F."/>
            <person name="Wang Q."/>
            <person name="Zhang B."/>
            <person name="Ji P."/>
            <person name="Bell-Sakyi L."/>
            <person name="Cui X.M."/>
            <person name="Yuan T.T."/>
            <person name="Jiang B.G."/>
            <person name="Yang W.F."/>
            <person name="Lam T.T."/>
            <person name="Chang Q.C."/>
            <person name="Ding S.J."/>
            <person name="Wang X.J."/>
            <person name="Zhu J.G."/>
            <person name="Ruan X.D."/>
            <person name="Zhao L."/>
            <person name="Wei J.T."/>
            <person name="Ye R.Z."/>
            <person name="Que T.C."/>
            <person name="Du C.H."/>
            <person name="Zhou Y.H."/>
            <person name="Cheng J.X."/>
            <person name="Dai P.F."/>
            <person name="Guo W.B."/>
            <person name="Han X.H."/>
            <person name="Huang E.J."/>
            <person name="Li L.F."/>
            <person name="Wei W."/>
            <person name="Gao Y.C."/>
            <person name="Liu J.Z."/>
            <person name="Shao H.Z."/>
            <person name="Wang X."/>
            <person name="Wang C.C."/>
            <person name="Yang T.C."/>
            <person name="Huo Q.B."/>
            <person name="Li W."/>
            <person name="Chen H.Y."/>
            <person name="Chen S.E."/>
            <person name="Zhou L.G."/>
            <person name="Ni X.B."/>
            <person name="Tian J.H."/>
            <person name="Sheng Y."/>
            <person name="Liu T."/>
            <person name="Pan Y.S."/>
            <person name="Xia L.Y."/>
            <person name="Li J."/>
            <person name="Zhao F."/>
            <person name="Cao W.C."/>
        </authorList>
    </citation>
    <scope>NUCLEOTIDE SEQUENCE [LARGE SCALE GENOMIC DNA]</scope>
    <source>
        <strain evidence="5">HaeL-2018</strain>
    </source>
</reference>
<dbReference type="VEuPathDB" id="VectorBase:HLOH_053216"/>
<dbReference type="PANTHER" id="PTHR43521">
    <property type="entry name" value="ALPHA-AMINOADIPIC SEMIALDEHYDE DEHYDROGENASE"/>
    <property type="match status" value="1"/>
</dbReference>
<evidence type="ECO:0000256" key="2">
    <source>
        <dbReference type="ARBA" id="ARBA00023002"/>
    </source>
</evidence>
<comment type="similarity">
    <text evidence="1">Belongs to the aldehyde dehydrogenase family.</text>
</comment>
<evidence type="ECO:0000313" key="6">
    <source>
        <dbReference type="Proteomes" id="UP000821853"/>
    </source>
</evidence>
<dbReference type="OMA" id="VIVQERF"/>
<keyword evidence="3" id="KW-0520">NAD</keyword>
<sequence>MSSSGFLVDEAEYSFLKELGLTKKNLGVYDGQWRGSGQVLTSYCPANARPIAEVVQATPAEYEAAVSASSAAWQQWADLPAPQRGEIVRQMGDALRRYKEPLGKLVSLEMGKILAEGEGEVQEYIDVCDYAVGLSRTIEGKWLPSERPGHALLEAWNPLGVVGVITAFNFPVAVYGWNSAIALVCGDNAHLEDQPAPPRCAAWL</sequence>
<evidence type="ECO:0000313" key="5">
    <source>
        <dbReference type="EMBL" id="KAH9376467.1"/>
    </source>
</evidence>
<comment type="caution">
    <text evidence="5">The sequence shown here is derived from an EMBL/GenBank/DDBJ whole genome shotgun (WGS) entry which is preliminary data.</text>
</comment>
<dbReference type="InterPro" id="IPR016162">
    <property type="entry name" value="Ald_DH_N"/>
</dbReference>
<dbReference type="Proteomes" id="UP000821853">
    <property type="component" value="Unassembled WGS sequence"/>
</dbReference>
<dbReference type="SUPFAM" id="SSF53720">
    <property type="entry name" value="ALDH-like"/>
    <property type="match status" value="1"/>
</dbReference>
<keyword evidence="6" id="KW-1185">Reference proteome</keyword>
<dbReference type="Gene3D" id="3.40.605.10">
    <property type="entry name" value="Aldehyde Dehydrogenase, Chain A, domain 1"/>
    <property type="match status" value="1"/>
</dbReference>
<dbReference type="InterPro" id="IPR044638">
    <property type="entry name" value="ALDH7A1-like"/>
</dbReference>
<dbReference type="EMBL" id="JABSTR010000008">
    <property type="protein sequence ID" value="KAH9376467.1"/>
    <property type="molecule type" value="Genomic_DNA"/>
</dbReference>
<name>A0A9J6GM86_HAELO</name>
<dbReference type="AlphaFoldDB" id="A0A9J6GM86"/>
<keyword evidence="2" id="KW-0560">Oxidoreductase</keyword>
<dbReference type="PANTHER" id="PTHR43521:SF1">
    <property type="entry name" value="ALPHA-AMINOADIPIC SEMIALDEHYDE DEHYDROGENASE"/>
    <property type="match status" value="1"/>
</dbReference>
<dbReference type="InterPro" id="IPR015590">
    <property type="entry name" value="Aldehyde_DH_dom"/>
</dbReference>
<organism evidence="5 6">
    <name type="scientific">Haemaphysalis longicornis</name>
    <name type="common">Bush tick</name>
    <dbReference type="NCBI Taxonomy" id="44386"/>
    <lineage>
        <taxon>Eukaryota</taxon>
        <taxon>Metazoa</taxon>
        <taxon>Ecdysozoa</taxon>
        <taxon>Arthropoda</taxon>
        <taxon>Chelicerata</taxon>
        <taxon>Arachnida</taxon>
        <taxon>Acari</taxon>
        <taxon>Parasitiformes</taxon>
        <taxon>Ixodida</taxon>
        <taxon>Ixodoidea</taxon>
        <taxon>Ixodidae</taxon>
        <taxon>Haemaphysalinae</taxon>
        <taxon>Haemaphysalis</taxon>
    </lineage>
</organism>
<proteinExistence type="inferred from homology"/>
<gene>
    <name evidence="5" type="ORF">HPB48_006552</name>
</gene>
<accession>A0A9J6GM86</accession>
<evidence type="ECO:0000259" key="4">
    <source>
        <dbReference type="Pfam" id="PF00171"/>
    </source>
</evidence>
<dbReference type="GO" id="GO:0004029">
    <property type="term" value="F:aldehyde dehydrogenase (NAD+) activity"/>
    <property type="evidence" value="ECO:0007669"/>
    <property type="project" value="InterPro"/>
</dbReference>
<evidence type="ECO:0000256" key="3">
    <source>
        <dbReference type="ARBA" id="ARBA00023027"/>
    </source>
</evidence>
<dbReference type="Pfam" id="PF00171">
    <property type="entry name" value="Aldedh"/>
    <property type="match status" value="1"/>
</dbReference>
<evidence type="ECO:0000256" key="1">
    <source>
        <dbReference type="ARBA" id="ARBA00009986"/>
    </source>
</evidence>
<feature type="domain" description="Aldehyde dehydrogenase" evidence="4">
    <location>
        <begin position="38"/>
        <end position="186"/>
    </location>
</feature>
<dbReference type="InterPro" id="IPR016161">
    <property type="entry name" value="Ald_DH/histidinol_DH"/>
</dbReference>
<protein>
    <recommendedName>
        <fullName evidence="4">Aldehyde dehydrogenase domain-containing protein</fullName>
    </recommendedName>
</protein>